<dbReference type="HOGENOM" id="CLU_343596_0_0_1"/>
<dbReference type="EMBL" id="GL377309">
    <property type="protein sequence ID" value="EFI94774.1"/>
    <property type="molecule type" value="Genomic_DNA"/>
</dbReference>
<evidence type="ECO:0000256" key="1">
    <source>
        <dbReference type="SAM" id="Phobius"/>
    </source>
</evidence>
<dbReference type="InterPro" id="IPR001810">
    <property type="entry name" value="F-box_dom"/>
</dbReference>
<dbReference type="SUPFAM" id="SSF52047">
    <property type="entry name" value="RNI-like"/>
    <property type="match status" value="1"/>
</dbReference>
<feature type="domain" description="F-box" evidence="2">
    <location>
        <begin position="78"/>
        <end position="130"/>
    </location>
</feature>
<dbReference type="AlphaFoldDB" id="D8QBL0"/>
<keyword evidence="1" id="KW-0812">Transmembrane</keyword>
<evidence type="ECO:0000259" key="2">
    <source>
        <dbReference type="Pfam" id="PF12937"/>
    </source>
</evidence>
<evidence type="ECO:0000313" key="4">
    <source>
        <dbReference type="Proteomes" id="UP000007431"/>
    </source>
</evidence>
<sequence>MEADVGALLERATPLANVELHRGGYVPDTDEEYALRRSSREISAKMLAIDSEIQMLSVLRGKLSGQLELNQALLAPVRRLPNEILFKIFTYYAHPIGFFTPFLITRTVACVSRAWRAAARGTPGLWTSISSRTADMTGMLPLQLSHPVSDDAALQHFTQALDTYASRWQFISFHGSCSTLRKEPRRSLPSLEAAAVTIVGPPTGDVLDFLADAPALKDLKVVFNYLESELPETFMVPSFPELTIFPTLTHLSLSFNSCLRLDMICPALDTCRGTLISLTLSMAIDSGWGMVLGGWIVPITMTALATIELGSACYEVLEHIDTPALQEITIRDVSEDMRSPFPALTEFASRTHPSGTLTRLNLWNIEEEDETSDSLLLCLDEWGGLQELCVVEPENHAPMMPDWAFKHLQCAADEVPTLPNLKAFSLTARPRRPWNAYKAALEAMILSRESAMECASEAVVALERVDLKVDYVRGFPPADSKIMQWVLTNDPAITLAHPKSVQCFIEAIAHNPAVQLSLEHVHLVAPEHPEDRSAMLHALLALFSITRSAYTRLTPRLTCIYAHGPWTPAETRMLADLTHSPPSRLRALLPREHPLVHVVHRTVAHVRAAHPPAPRRPTTQEKIRDALSRVAHLHLKRRAQHTSMAHAHEMAMRSDEEISRSAFDTREMRRTFTNALAHLTRSKASRNPKPKARTVPAAAPWFVSTRRATALVVEARRNARPSRAIAPAMRRIASGNSPRRLSISAYFPVRRGSLSSFFPLSAPMLSFSLPCPPETVTLIVVDQTMKVGQTLGTRAVSVWTAWPLYLILFSLFLAYRTLLLYGSH</sequence>
<reference evidence="3 4" key="1">
    <citation type="journal article" date="2010" name="Nat. Biotechnol.">
        <title>Genome sequence of the model mushroom Schizophyllum commune.</title>
        <authorList>
            <person name="Ohm R.A."/>
            <person name="de Jong J.F."/>
            <person name="Lugones L.G."/>
            <person name="Aerts A."/>
            <person name="Kothe E."/>
            <person name="Stajich J.E."/>
            <person name="de Vries R.P."/>
            <person name="Record E."/>
            <person name="Levasseur A."/>
            <person name="Baker S.E."/>
            <person name="Bartholomew K.A."/>
            <person name="Coutinho P.M."/>
            <person name="Erdmann S."/>
            <person name="Fowler T.J."/>
            <person name="Gathman A.C."/>
            <person name="Lombard V."/>
            <person name="Henrissat B."/>
            <person name="Knabe N."/>
            <person name="Kuees U."/>
            <person name="Lilly W.W."/>
            <person name="Lindquist E."/>
            <person name="Lucas S."/>
            <person name="Magnuson J.K."/>
            <person name="Piumi F."/>
            <person name="Raudaskoski M."/>
            <person name="Salamov A."/>
            <person name="Schmutz J."/>
            <person name="Schwarze F.W.M.R."/>
            <person name="vanKuyk P.A."/>
            <person name="Horton J.S."/>
            <person name="Grigoriev I.V."/>
            <person name="Woesten H.A.B."/>
        </authorList>
    </citation>
    <scope>NUCLEOTIDE SEQUENCE [LARGE SCALE GENOMIC DNA]</scope>
    <source>
        <strain evidence="4">H4-8 / FGSC 9210</strain>
    </source>
</reference>
<dbReference type="Pfam" id="PF12937">
    <property type="entry name" value="F-box-like"/>
    <property type="match status" value="1"/>
</dbReference>
<name>D8QBL0_SCHCM</name>
<dbReference type="Proteomes" id="UP000007431">
    <property type="component" value="Unassembled WGS sequence"/>
</dbReference>
<evidence type="ECO:0000313" key="3">
    <source>
        <dbReference type="EMBL" id="EFI94774.1"/>
    </source>
</evidence>
<dbReference type="Gene3D" id="1.20.1280.50">
    <property type="match status" value="1"/>
</dbReference>
<feature type="transmembrane region" description="Helical" evidence="1">
    <location>
        <begin position="802"/>
        <end position="821"/>
    </location>
</feature>
<proteinExistence type="predicted"/>
<keyword evidence="1" id="KW-0472">Membrane</keyword>
<keyword evidence="4" id="KW-1185">Reference proteome</keyword>
<accession>D8QBL0</accession>
<organism evidence="4">
    <name type="scientific">Schizophyllum commune (strain H4-8 / FGSC 9210)</name>
    <name type="common">Split gill fungus</name>
    <dbReference type="NCBI Taxonomy" id="578458"/>
    <lineage>
        <taxon>Eukaryota</taxon>
        <taxon>Fungi</taxon>
        <taxon>Dikarya</taxon>
        <taxon>Basidiomycota</taxon>
        <taxon>Agaricomycotina</taxon>
        <taxon>Agaricomycetes</taxon>
        <taxon>Agaricomycetidae</taxon>
        <taxon>Agaricales</taxon>
        <taxon>Schizophyllaceae</taxon>
        <taxon>Schizophyllum</taxon>
    </lineage>
</organism>
<dbReference type="InParanoid" id="D8QBL0"/>
<gene>
    <name evidence="3" type="ORF">SCHCODRAFT_236487</name>
</gene>
<dbReference type="VEuPathDB" id="FungiDB:SCHCODRAFT_01214963"/>
<keyword evidence="1" id="KW-1133">Transmembrane helix</keyword>
<protein>
    <recommendedName>
        <fullName evidence="2">F-box domain-containing protein</fullName>
    </recommendedName>
</protein>